<evidence type="ECO:0000256" key="8">
    <source>
        <dbReference type="SAM" id="Phobius"/>
    </source>
</evidence>
<evidence type="ECO:0000256" key="3">
    <source>
        <dbReference type="ARBA" id="ARBA00022692"/>
    </source>
</evidence>
<reference evidence="10" key="1">
    <citation type="submission" date="2021-03" db="EMBL/GenBank/DDBJ databases">
        <title>Leucobacter chromiisoli sp. nov., isolated from chromium-containing soil of chemical plant.</title>
        <authorList>
            <person name="Xu Z."/>
        </authorList>
    </citation>
    <scope>NUCLEOTIDE SEQUENCE</scope>
    <source>
        <strain evidence="10">K 70/01</strain>
    </source>
</reference>
<dbReference type="Proteomes" id="UP000668403">
    <property type="component" value="Unassembled WGS sequence"/>
</dbReference>
<gene>
    <name evidence="10" type="ORF">J4H85_05280</name>
</gene>
<protein>
    <submittedName>
        <fullName evidence="10">Lycopene cyclase domain-containing protein</fullName>
    </submittedName>
</protein>
<dbReference type="EMBL" id="JAGFBF010000003">
    <property type="protein sequence ID" value="MBO2989407.1"/>
    <property type="molecule type" value="Genomic_DNA"/>
</dbReference>
<evidence type="ECO:0000256" key="7">
    <source>
        <dbReference type="ARBA" id="ARBA00023235"/>
    </source>
</evidence>
<feature type="transmembrane region" description="Helical" evidence="8">
    <location>
        <begin position="47"/>
        <end position="65"/>
    </location>
</feature>
<feature type="transmembrane region" description="Helical" evidence="8">
    <location>
        <begin position="85"/>
        <end position="109"/>
    </location>
</feature>
<keyword evidence="6 8" id="KW-0472">Membrane</keyword>
<comment type="caution">
    <text evidence="10">The sequence shown here is derived from an EMBL/GenBank/DDBJ whole genome shotgun (WGS) entry which is preliminary data.</text>
</comment>
<proteinExistence type="predicted"/>
<dbReference type="GO" id="GO:0016872">
    <property type="term" value="F:intramolecular lyase activity"/>
    <property type="evidence" value="ECO:0007669"/>
    <property type="project" value="InterPro"/>
</dbReference>
<keyword evidence="5 8" id="KW-1133">Transmembrane helix</keyword>
<keyword evidence="3 8" id="KW-0812">Transmembrane</keyword>
<keyword evidence="11" id="KW-1185">Reference proteome</keyword>
<dbReference type="NCBIfam" id="TIGR03462">
    <property type="entry name" value="CarR_dom_SF"/>
    <property type="match status" value="1"/>
</dbReference>
<evidence type="ECO:0000256" key="6">
    <source>
        <dbReference type="ARBA" id="ARBA00023136"/>
    </source>
</evidence>
<keyword evidence="4" id="KW-0125">Carotenoid biosynthesis</keyword>
<dbReference type="Pfam" id="PF18916">
    <property type="entry name" value="Lycopene_cyc"/>
    <property type="match status" value="1"/>
</dbReference>
<accession>A0A939QCR8</accession>
<feature type="transmembrane region" description="Helical" evidence="8">
    <location>
        <begin position="16"/>
        <end position="35"/>
    </location>
</feature>
<comment type="subcellular location">
    <subcellularLocation>
        <location evidence="1">Membrane</location>
        <topology evidence="1">Multi-pass membrane protein</topology>
    </subcellularLocation>
</comment>
<sequence length="121" mass="13342">MCCRIGAARVPDGSATYFWIACAMLGASLAFRVWIDARAHRRGERVRVLPTVVAATVLVVLTVVFDNVMILADLFQFDHDQLIGIYLGVAPIEDLSYPLCTAILLPAVWRVQRKGRVPSSV</sequence>
<evidence type="ECO:0000256" key="5">
    <source>
        <dbReference type="ARBA" id="ARBA00022989"/>
    </source>
</evidence>
<evidence type="ECO:0000313" key="11">
    <source>
        <dbReference type="Proteomes" id="UP000668403"/>
    </source>
</evidence>
<evidence type="ECO:0000313" key="10">
    <source>
        <dbReference type="EMBL" id="MBO2989407.1"/>
    </source>
</evidence>
<organism evidence="10 11">
    <name type="scientific">Leucobacter tardus</name>
    <dbReference type="NCBI Taxonomy" id="501483"/>
    <lineage>
        <taxon>Bacteria</taxon>
        <taxon>Bacillati</taxon>
        <taxon>Actinomycetota</taxon>
        <taxon>Actinomycetes</taxon>
        <taxon>Micrococcales</taxon>
        <taxon>Microbacteriaceae</taxon>
        <taxon>Leucobacter</taxon>
    </lineage>
</organism>
<feature type="domain" description="Lycopene cyclase" evidence="9">
    <location>
        <begin position="16"/>
        <end position="104"/>
    </location>
</feature>
<dbReference type="GO" id="GO:0016117">
    <property type="term" value="P:carotenoid biosynthetic process"/>
    <property type="evidence" value="ECO:0007669"/>
    <property type="project" value="UniProtKB-KW"/>
</dbReference>
<comment type="pathway">
    <text evidence="2">Carotenoid biosynthesis.</text>
</comment>
<evidence type="ECO:0000259" key="9">
    <source>
        <dbReference type="Pfam" id="PF18916"/>
    </source>
</evidence>
<evidence type="ECO:0000256" key="1">
    <source>
        <dbReference type="ARBA" id="ARBA00004141"/>
    </source>
</evidence>
<dbReference type="GO" id="GO:0045436">
    <property type="term" value="F:lycopene beta cyclase activity"/>
    <property type="evidence" value="ECO:0007669"/>
    <property type="project" value="UniProtKB-ARBA"/>
</dbReference>
<dbReference type="InterPro" id="IPR017825">
    <property type="entry name" value="Lycopene_cyclase_dom"/>
</dbReference>
<dbReference type="AlphaFoldDB" id="A0A939QCR8"/>
<evidence type="ECO:0000256" key="4">
    <source>
        <dbReference type="ARBA" id="ARBA00022746"/>
    </source>
</evidence>
<dbReference type="GO" id="GO:0016020">
    <property type="term" value="C:membrane"/>
    <property type="evidence" value="ECO:0007669"/>
    <property type="project" value="UniProtKB-SubCell"/>
</dbReference>
<keyword evidence="7" id="KW-0413">Isomerase</keyword>
<evidence type="ECO:0000256" key="2">
    <source>
        <dbReference type="ARBA" id="ARBA00004829"/>
    </source>
</evidence>
<name>A0A939QCR8_9MICO</name>